<comment type="subcellular location">
    <subcellularLocation>
        <location evidence="1">Membrane</location>
        <topology evidence="1">Multi-pass membrane protein</topology>
    </subcellularLocation>
</comment>
<evidence type="ECO:0000256" key="8">
    <source>
        <dbReference type="SAM" id="Phobius"/>
    </source>
</evidence>
<dbReference type="InterPro" id="IPR032805">
    <property type="entry name" value="Wax_synthase_dom"/>
</dbReference>
<evidence type="ECO:0000256" key="1">
    <source>
        <dbReference type="ARBA" id="ARBA00004141"/>
    </source>
</evidence>
<comment type="similarity">
    <text evidence="3">Belongs to the wax synthase family.</text>
</comment>
<dbReference type="AlphaFoldDB" id="A0A0L0FHM1"/>
<feature type="transmembrane region" description="Helical" evidence="8">
    <location>
        <begin position="154"/>
        <end position="176"/>
    </location>
</feature>
<evidence type="ECO:0000259" key="9">
    <source>
        <dbReference type="Pfam" id="PF13813"/>
    </source>
</evidence>
<dbReference type="GeneID" id="25912024"/>
<dbReference type="GO" id="GO:0008374">
    <property type="term" value="F:O-acyltransferase activity"/>
    <property type="evidence" value="ECO:0007669"/>
    <property type="project" value="InterPro"/>
</dbReference>
<accession>A0A0L0FHM1</accession>
<dbReference type="PANTHER" id="PTHR31595">
    <property type="entry name" value="LONG-CHAIN-ALCOHOL O-FATTY-ACYLTRANSFERASE 3-RELATED"/>
    <property type="match status" value="1"/>
</dbReference>
<evidence type="ECO:0000256" key="5">
    <source>
        <dbReference type="ARBA" id="ARBA00022692"/>
    </source>
</evidence>
<dbReference type="GO" id="GO:0006629">
    <property type="term" value="P:lipid metabolic process"/>
    <property type="evidence" value="ECO:0007669"/>
    <property type="project" value="InterPro"/>
</dbReference>
<dbReference type="RefSeq" id="XP_014149868.1">
    <property type="nucleotide sequence ID" value="XM_014294393.1"/>
</dbReference>
<evidence type="ECO:0000313" key="10">
    <source>
        <dbReference type="EMBL" id="KNC75966.1"/>
    </source>
</evidence>
<dbReference type="eggNOG" id="ENOG502SF6H">
    <property type="taxonomic scope" value="Eukaryota"/>
</dbReference>
<dbReference type="GO" id="GO:0016020">
    <property type="term" value="C:membrane"/>
    <property type="evidence" value="ECO:0007669"/>
    <property type="project" value="UniProtKB-SubCell"/>
</dbReference>
<keyword evidence="4" id="KW-0808">Transferase</keyword>
<keyword evidence="11" id="KW-1185">Reference proteome</keyword>
<protein>
    <recommendedName>
        <fullName evidence="9">Wax synthase domain-containing protein</fullName>
    </recommendedName>
</protein>
<keyword evidence="5 8" id="KW-0812">Transmembrane</keyword>
<evidence type="ECO:0000256" key="2">
    <source>
        <dbReference type="ARBA" id="ARBA00005179"/>
    </source>
</evidence>
<proteinExistence type="inferred from homology"/>
<evidence type="ECO:0000256" key="3">
    <source>
        <dbReference type="ARBA" id="ARBA00007282"/>
    </source>
</evidence>
<dbReference type="PANTHER" id="PTHR31595:SF57">
    <property type="entry name" value="OS04G0481900 PROTEIN"/>
    <property type="match status" value="1"/>
</dbReference>
<organism evidence="10 11">
    <name type="scientific">Sphaeroforma arctica JP610</name>
    <dbReference type="NCBI Taxonomy" id="667725"/>
    <lineage>
        <taxon>Eukaryota</taxon>
        <taxon>Ichthyosporea</taxon>
        <taxon>Ichthyophonida</taxon>
        <taxon>Sphaeroforma</taxon>
    </lineage>
</organism>
<dbReference type="Proteomes" id="UP000054560">
    <property type="component" value="Unassembled WGS sequence"/>
</dbReference>
<dbReference type="EMBL" id="KQ243330">
    <property type="protein sequence ID" value="KNC75966.1"/>
    <property type="molecule type" value="Genomic_DNA"/>
</dbReference>
<keyword evidence="7 8" id="KW-0472">Membrane</keyword>
<reference evidence="10 11" key="1">
    <citation type="submission" date="2011-02" db="EMBL/GenBank/DDBJ databases">
        <title>The Genome Sequence of Sphaeroforma arctica JP610.</title>
        <authorList>
            <consortium name="The Broad Institute Genome Sequencing Platform"/>
            <person name="Russ C."/>
            <person name="Cuomo C."/>
            <person name="Young S.K."/>
            <person name="Zeng Q."/>
            <person name="Gargeya S."/>
            <person name="Alvarado L."/>
            <person name="Berlin A."/>
            <person name="Chapman S.B."/>
            <person name="Chen Z."/>
            <person name="Freedman E."/>
            <person name="Gellesch M."/>
            <person name="Goldberg J."/>
            <person name="Griggs A."/>
            <person name="Gujja S."/>
            <person name="Heilman E."/>
            <person name="Heiman D."/>
            <person name="Howarth C."/>
            <person name="Mehta T."/>
            <person name="Neiman D."/>
            <person name="Pearson M."/>
            <person name="Roberts A."/>
            <person name="Saif S."/>
            <person name="Shea T."/>
            <person name="Shenoy N."/>
            <person name="Sisk P."/>
            <person name="Stolte C."/>
            <person name="Sykes S."/>
            <person name="White J."/>
            <person name="Yandava C."/>
            <person name="Burger G."/>
            <person name="Gray M.W."/>
            <person name="Holland P.W.H."/>
            <person name="King N."/>
            <person name="Lang F.B.F."/>
            <person name="Roger A.J."/>
            <person name="Ruiz-Trillo I."/>
            <person name="Haas B."/>
            <person name="Nusbaum C."/>
            <person name="Birren B."/>
        </authorList>
    </citation>
    <scope>NUCLEOTIDE SEQUENCE [LARGE SCALE GENOMIC DNA]</scope>
    <source>
        <strain evidence="10 11">JP610</strain>
    </source>
</reference>
<dbReference type="Pfam" id="PF13813">
    <property type="entry name" value="MBOAT_2"/>
    <property type="match status" value="1"/>
</dbReference>
<gene>
    <name evidence="10" type="ORF">SARC_11520</name>
</gene>
<sequence>MHYSIRMNEGFHPSTLLLVLPVRIVVDRTPSQPLNPSVLAHSRCLFSIYTNHDTQPTAPASRSIALSVKFTQPSSRSIANCGTSLFRHSLIPTRVLLIQAPPENIQVRSTAAQVRVTSKGDQLHHGLICLGLWLLVNVVLMSRIAQDNKQVFSFFLYLARILLGATCAFDLAGAFVQRVSGNALAMSFDAPYMSDSLADFWGRRWNLFVQEMMRRTVYIPSIAYFGKVHGLSYQAAKAVAVMTCFIVSAVAHEYIMWSASSKFTWEWFTFFIIHGVLVVLEGYAWKSGLKDVPVTIRRVVFYAVGMTTGFMYMWQPMMRDNLDRKLMVPILESVGITSTMLGYDD</sequence>
<dbReference type="STRING" id="667725.A0A0L0FHM1"/>
<evidence type="ECO:0000256" key="7">
    <source>
        <dbReference type="ARBA" id="ARBA00023136"/>
    </source>
</evidence>
<dbReference type="OrthoDB" id="1077582at2759"/>
<feature type="transmembrane region" description="Helical" evidence="8">
    <location>
        <begin position="296"/>
        <end position="314"/>
    </location>
</feature>
<evidence type="ECO:0000256" key="6">
    <source>
        <dbReference type="ARBA" id="ARBA00022989"/>
    </source>
</evidence>
<feature type="transmembrane region" description="Helical" evidence="8">
    <location>
        <begin position="267"/>
        <end position="284"/>
    </location>
</feature>
<feature type="domain" description="Wax synthase" evidence="9">
    <location>
        <begin position="188"/>
        <end position="272"/>
    </location>
</feature>
<name>A0A0L0FHM1_9EUKA</name>
<evidence type="ECO:0000256" key="4">
    <source>
        <dbReference type="ARBA" id="ARBA00022679"/>
    </source>
</evidence>
<comment type="pathway">
    <text evidence="2">Secondary metabolite biosynthesis.</text>
</comment>
<feature type="transmembrane region" description="Helical" evidence="8">
    <location>
        <begin position="123"/>
        <end position="142"/>
    </location>
</feature>
<keyword evidence="6 8" id="KW-1133">Transmembrane helix</keyword>
<evidence type="ECO:0000313" key="11">
    <source>
        <dbReference type="Proteomes" id="UP000054560"/>
    </source>
</evidence>
<feature type="transmembrane region" description="Helical" evidence="8">
    <location>
        <begin position="235"/>
        <end position="255"/>
    </location>
</feature>
<dbReference type="InterPro" id="IPR044851">
    <property type="entry name" value="Wax_synthase"/>
</dbReference>